<gene>
    <name evidence="6 8" type="primary">nusB</name>
    <name evidence="8" type="ORF">FYJ59_10855</name>
</gene>
<organism evidence="8 9">
    <name type="scientific">Waltera intestinalis</name>
    <dbReference type="NCBI Taxonomy" id="2606635"/>
    <lineage>
        <taxon>Bacteria</taxon>
        <taxon>Bacillati</taxon>
        <taxon>Bacillota</taxon>
        <taxon>Clostridia</taxon>
        <taxon>Lachnospirales</taxon>
        <taxon>Lachnospiraceae</taxon>
        <taxon>Waltera</taxon>
    </lineage>
</organism>
<dbReference type="GO" id="GO:0003723">
    <property type="term" value="F:RNA binding"/>
    <property type="evidence" value="ECO:0007669"/>
    <property type="project" value="UniProtKB-UniRule"/>
</dbReference>
<evidence type="ECO:0000256" key="3">
    <source>
        <dbReference type="ARBA" id="ARBA00022884"/>
    </source>
</evidence>
<comment type="caution">
    <text evidence="8">The sequence shown here is derived from an EMBL/GenBank/DDBJ whole genome shotgun (WGS) entry which is preliminary data.</text>
</comment>
<comment type="similarity">
    <text evidence="1 6">Belongs to the NusB family.</text>
</comment>
<dbReference type="AlphaFoldDB" id="A0A6L5YM48"/>
<name>A0A6L5YM48_9FIRM</name>
<evidence type="ECO:0000256" key="4">
    <source>
        <dbReference type="ARBA" id="ARBA00023015"/>
    </source>
</evidence>
<evidence type="ECO:0000256" key="2">
    <source>
        <dbReference type="ARBA" id="ARBA00022814"/>
    </source>
</evidence>
<evidence type="ECO:0000313" key="8">
    <source>
        <dbReference type="EMBL" id="MST58727.1"/>
    </source>
</evidence>
<evidence type="ECO:0000256" key="6">
    <source>
        <dbReference type="HAMAP-Rule" id="MF_00073"/>
    </source>
</evidence>
<dbReference type="Proteomes" id="UP000476055">
    <property type="component" value="Unassembled WGS sequence"/>
</dbReference>
<dbReference type="PANTHER" id="PTHR11078:SF3">
    <property type="entry name" value="ANTITERMINATION NUSB DOMAIN-CONTAINING PROTEIN"/>
    <property type="match status" value="1"/>
</dbReference>
<dbReference type="HAMAP" id="MF_00073">
    <property type="entry name" value="NusB"/>
    <property type="match status" value="1"/>
</dbReference>
<keyword evidence="2 6" id="KW-0889">Transcription antitermination</keyword>
<dbReference type="PANTHER" id="PTHR11078">
    <property type="entry name" value="N UTILIZATION SUBSTANCE PROTEIN B-RELATED"/>
    <property type="match status" value="1"/>
</dbReference>
<sequence>MGRHEQREQVFKLLFRVEFHSPEDMPEQLALFRENNEEVPSWQDADAIAARFEKIKDKIPELDKLLNENTEGWDTTRVGKVELAVLRLGAYELRYDDDIPDGVAINEAVEIAKKYGQESSGGFVNAILAKIMKSGE</sequence>
<dbReference type="InterPro" id="IPR006027">
    <property type="entry name" value="NusB_RsmB_TIM44"/>
</dbReference>
<dbReference type="SUPFAM" id="SSF48013">
    <property type="entry name" value="NusB-like"/>
    <property type="match status" value="1"/>
</dbReference>
<dbReference type="EMBL" id="VUMU01000014">
    <property type="protein sequence ID" value="MST58727.1"/>
    <property type="molecule type" value="Genomic_DNA"/>
</dbReference>
<keyword evidence="5 6" id="KW-0804">Transcription</keyword>
<protein>
    <recommendedName>
        <fullName evidence="6">Transcription antitermination protein NusB</fullName>
    </recommendedName>
    <alternativeName>
        <fullName evidence="6">Antitermination factor NusB</fullName>
    </alternativeName>
</protein>
<dbReference type="RefSeq" id="WP_022153006.1">
    <property type="nucleotide sequence ID" value="NZ_DAWCKG010000034.1"/>
</dbReference>
<reference evidence="8 9" key="1">
    <citation type="submission" date="2019-08" db="EMBL/GenBank/DDBJ databases">
        <title>In-depth cultivation of the pig gut microbiome towards novel bacterial diversity and tailored functional studies.</title>
        <authorList>
            <person name="Wylensek D."/>
            <person name="Hitch T.C.A."/>
            <person name="Clavel T."/>
        </authorList>
    </citation>
    <scope>NUCLEOTIDE SEQUENCE [LARGE SCALE GENOMIC DNA]</scope>
    <source>
        <strain evidence="8 9">WCA3-601-WT-6H</strain>
    </source>
</reference>
<dbReference type="GO" id="GO:0031564">
    <property type="term" value="P:transcription antitermination"/>
    <property type="evidence" value="ECO:0007669"/>
    <property type="project" value="UniProtKB-KW"/>
</dbReference>
<dbReference type="NCBIfam" id="TIGR01951">
    <property type="entry name" value="nusB"/>
    <property type="match status" value="1"/>
</dbReference>
<evidence type="ECO:0000313" key="9">
    <source>
        <dbReference type="Proteomes" id="UP000476055"/>
    </source>
</evidence>
<dbReference type="InterPro" id="IPR035926">
    <property type="entry name" value="NusB-like_sf"/>
</dbReference>
<evidence type="ECO:0000259" key="7">
    <source>
        <dbReference type="Pfam" id="PF01029"/>
    </source>
</evidence>
<proteinExistence type="inferred from homology"/>
<dbReference type="GO" id="GO:0006353">
    <property type="term" value="P:DNA-templated transcription termination"/>
    <property type="evidence" value="ECO:0007669"/>
    <property type="project" value="UniProtKB-UniRule"/>
</dbReference>
<keyword evidence="3 6" id="KW-0694">RNA-binding</keyword>
<dbReference type="InterPro" id="IPR011605">
    <property type="entry name" value="NusB_fam"/>
</dbReference>
<keyword evidence="9" id="KW-1185">Reference proteome</keyword>
<dbReference type="GO" id="GO:0005829">
    <property type="term" value="C:cytosol"/>
    <property type="evidence" value="ECO:0007669"/>
    <property type="project" value="TreeGrafter"/>
</dbReference>
<evidence type="ECO:0000256" key="5">
    <source>
        <dbReference type="ARBA" id="ARBA00023163"/>
    </source>
</evidence>
<evidence type="ECO:0000256" key="1">
    <source>
        <dbReference type="ARBA" id="ARBA00005952"/>
    </source>
</evidence>
<dbReference type="Gene3D" id="1.10.940.10">
    <property type="entry name" value="NusB-like"/>
    <property type="match status" value="1"/>
</dbReference>
<dbReference type="Pfam" id="PF01029">
    <property type="entry name" value="NusB"/>
    <property type="match status" value="1"/>
</dbReference>
<accession>A0A6L5YM48</accession>
<feature type="domain" description="NusB/RsmB/TIM44" evidence="7">
    <location>
        <begin position="5"/>
        <end position="133"/>
    </location>
</feature>
<comment type="function">
    <text evidence="6">Involved in transcription antitermination. Required for transcription of ribosomal RNA (rRNA) genes. Binds specifically to the boxA antiterminator sequence of the ribosomal RNA (rrn) operons.</text>
</comment>
<keyword evidence="4 6" id="KW-0805">Transcription regulation</keyword>